<dbReference type="AlphaFoldDB" id="A0A2X0IM60"/>
<gene>
    <name evidence="1" type="ORF">DN069_07650</name>
</gene>
<sequence length="107" mass="11716">MGRYMTADVLSSWSTTLAQNKRQGLVLRGSTKDSPRVVSVSPSGQPTRVEIADCVDDGDWLQYVVATGKLANDTPGGRHRSEAIVTYDADWQRWLVSQQMIGEVGSC</sequence>
<evidence type="ECO:0000313" key="2">
    <source>
        <dbReference type="Proteomes" id="UP000248889"/>
    </source>
</evidence>
<dbReference type="EMBL" id="QKYN01000030">
    <property type="protein sequence ID" value="RAG86222.1"/>
    <property type="molecule type" value="Genomic_DNA"/>
</dbReference>
<protein>
    <submittedName>
        <fullName evidence="1">Uncharacterized protein</fullName>
    </submittedName>
</protein>
<dbReference type="Proteomes" id="UP000248889">
    <property type="component" value="Unassembled WGS sequence"/>
</dbReference>
<name>A0A2X0IM60_9ACTN</name>
<evidence type="ECO:0000313" key="1">
    <source>
        <dbReference type="EMBL" id="RAG86222.1"/>
    </source>
</evidence>
<reference evidence="1 2" key="1">
    <citation type="submission" date="2018-06" db="EMBL/GenBank/DDBJ databases">
        <title>Streptacidiphilus pinicola sp. nov., isolated from pine grove soil.</title>
        <authorList>
            <person name="Roh S.G."/>
            <person name="Park S."/>
            <person name="Kim M.-K."/>
            <person name="Yun B.-R."/>
            <person name="Park J."/>
            <person name="Kim M.J."/>
            <person name="Kim Y.S."/>
            <person name="Kim S.B."/>
        </authorList>
    </citation>
    <scope>NUCLEOTIDE SEQUENCE [LARGE SCALE GENOMIC DNA]</scope>
    <source>
        <strain evidence="1 2">MMS16-CNU450</strain>
    </source>
</reference>
<accession>A0A2X0IM60</accession>
<proteinExistence type="predicted"/>
<keyword evidence="2" id="KW-1185">Reference proteome</keyword>
<dbReference type="RefSeq" id="WP_111500095.1">
    <property type="nucleotide sequence ID" value="NZ_QKYN01000030.1"/>
</dbReference>
<organism evidence="1 2">
    <name type="scientific">Streptacidiphilus pinicola</name>
    <dbReference type="NCBI Taxonomy" id="2219663"/>
    <lineage>
        <taxon>Bacteria</taxon>
        <taxon>Bacillati</taxon>
        <taxon>Actinomycetota</taxon>
        <taxon>Actinomycetes</taxon>
        <taxon>Kitasatosporales</taxon>
        <taxon>Streptomycetaceae</taxon>
        <taxon>Streptacidiphilus</taxon>
    </lineage>
</organism>
<comment type="caution">
    <text evidence="1">The sequence shown here is derived from an EMBL/GenBank/DDBJ whole genome shotgun (WGS) entry which is preliminary data.</text>
</comment>